<accession>A0A1G2QPF8</accession>
<evidence type="ECO:0000256" key="2">
    <source>
        <dbReference type="ARBA" id="ARBA00022692"/>
    </source>
</evidence>
<dbReference type="InterPro" id="IPR003770">
    <property type="entry name" value="MLTG-like"/>
</dbReference>
<dbReference type="PANTHER" id="PTHR30518">
    <property type="entry name" value="ENDOLYTIC MUREIN TRANSGLYCOSYLASE"/>
    <property type="match status" value="1"/>
</dbReference>
<evidence type="ECO:0000256" key="5">
    <source>
        <dbReference type="ARBA" id="ARBA00023239"/>
    </source>
</evidence>
<protein>
    <recommendedName>
        <fullName evidence="7">Endolytic murein transglycosylase</fullName>
        <ecNumber evidence="7">4.2.2.29</ecNumber>
    </recommendedName>
    <alternativeName>
        <fullName evidence="7">Peptidoglycan lytic transglycosylase</fullName>
    </alternativeName>
    <alternativeName>
        <fullName evidence="7">Peptidoglycan polymerization terminase</fullName>
    </alternativeName>
</protein>
<comment type="similarity">
    <text evidence="7">Belongs to the transglycosylase MltG family.</text>
</comment>
<keyword evidence="4 7" id="KW-0472">Membrane</keyword>
<dbReference type="GO" id="GO:0071555">
    <property type="term" value="P:cell wall organization"/>
    <property type="evidence" value="ECO:0007669"/>
    <property type="project" value="UniProtKB-KW"/>
</dbReference>
<dbReference type="PANTHER" id="PTHR30518:SF2">
    <property type="entry name" value="ENDOLYTIC MUREIN TRANSGLYCOSYLASE"/>
    <property type="match status" value="1"/>
</dbReference>
<gene>
    <name evidence="7" type="primary">mltG</name>
    <name evidence="8" type="ORF">A2117_01770</name>
</gene>
<dbReference type="AlphaFoldDB" id="A0A1G2QPF8"/>
<reference evidence="8 9" key="1">
    <citation type="journal article" date="2016" name="Nat. Commun.">
        <title>Thousands of microbial genomes shed light on interconnected biogeochemical processes in an aquifer system.</title>
        <authorList>
            <person name="Anantharaman K."/>
            <person name="Brown C.T."/>
            <person name="Hug L.A."/>
            <person name="Sharon I."/>
            <person name="Castelle C.J."/>
            <person name="Probst A.J."/>
            <person name="Thomas B.C."/>
            <person name="Singh A."/>
            <person name="Wilkins M.J."/>
            <person name="Karaoz U."/>
            <person name="Brodie E.L."/>
            <person name="Williams K.H."/>
            <person name="Hubbard S.S."/>
            <person name="Banfield J.F."/>
        </authorList>
    </citation>
    <scope>NUCLEOTIDE SEQUENCE [LARGE SCALE GENOMIC DNA]</scope>
</reference>
<comment type="function">
    <text evidence="7">Functions as a peptidoglycan terminase that cleaves nascent peptidoglycan strands endolytically to terminate their elongation.</text>
</comment>
<keyword evidence="2 7" id="KW-0812">Transmembrane</keyword>
<keyword evidence="3 7" id="KW-1133">Transmembrane helix</keyword>
<comment type="caution">
    <text evidence="8">The sequence shown here is derived from an EMBL/GenBank/DDBJ whole genome shotgun (WGS) entry which is preliminary data.</text>
</comment>
<dbReference type="Pfam" id="PF02618">
    <property type="entry name" value="YceG"/>
    <property type="match status" value="1"/>
</dbReference>
<feature type="site" description="Important for catalytic activity" evidence="7">
    <location>
        <position position="221"/>
    </location>
</feature>
<dbReference type="HAMAP" id="MF_02065">
    <property type="entry name" value="MltG"/>
    <property type="match status" value="1"/>
</dbReference>
<dbReference type="GO" id="GO:0008932">
    <property type="term" value="F:lytic endotransglycosylase activity"/>
    <property type="evidence" value="ECO:0007669"/>
    <property type="project" value="UniProtKB-UniRule"/>
</dbReference>
<proteinExistence type="inferred from homology"/>
<dbReference type="Proteomes" id="UP000179245">
    <property type="component" value="Unassembled WGS sequence"/>
</dbReference>
<dbReference type="Gene3D" id="3.30.1490.480">
    <property type="entry name" value="Endolytic murein transglycosylase"/>
    <property type="match status" value="1"/>
</dbReference>
<comment type="catalytic activity">
    <reaction evidence="7">
        <text>a peptidoglycan chain = a peptidoglycan chain with N-acetyl-1,6-anhydromuramyl-[peptide] at the reducing end + a peptidoglycan chain with N-acetylglucosamine at the non-reducing end.</text>
        <dbReference type="EC" id="4.2.2.29"/>
    </reaction>
</comment>
<evidence type="ECO:0000313" key="9">
    <source>
        <dbReference type="Proteomes" id="UP000179245"/>
    </source>
</evidence>
<dbReference type="CDD" id="cd08010">
    <property type="entry name" value="MltG_like"/>
    <property type="match status" value="1"/>
</dbReference>
<dbReference type="GO" id="GO:0009252">
    <property type="term" value="P:peptidoglycan biosynthetic process"/>
    <property type="evidence" value="ECO:0007669"/>
    <property type="project" value="UniProtKB-UniRule"/>
</dbReference>
<dbReference type="EMBL" id="MHTO01000027">
    <property type="protein sequence ID" value="OHA61872.1"/>
    <property type="molecule type" value="Genomic_DNA"/>
</dbReference>
<evidence type="ECO:0000256" key="3">
    <source>
        <dbReference type="ARBA" id="ARBA00022989"/>
    </source>
</evidence>
<dbReference type="NCBIfam" id="TIGR00247">
    <property type="entry name" value="endolytic transglycosylase MltG"/>
    <property type="match status" value="1"/>
</dbReference>
<keyword evidence="6 7" id="KW-0961">Cell wall biogenesis/degradation</keyword>
<evidence type="ECO:0000256" key="1">
    <source>
        <dbReference type="ARBA" id="ARBA00022475"/>
    </source>
</evidence>
<name>A0A1G2QPF8_9BACT</name>
<evidence type="ECO:0000256" key="7">
    <source>
        <dbReference type="HAMAP-Rule" id="MF_02065"/>
    </source>
</evidence>
<keyword evidence="1 7" id="KW-1003">Cell membrane</keyword>
<evidence type="ECO:0000313" key="8">
    <source>
        <dbReference type="EMBL" id="OHA61872.1"/>
    </source>
</evidence>
<organism evidence="8 9">
    <name type="scientific">Candidatus Wildermuthbacteria bacterium GWA2_46_15</name>
    <dbReference type="NCBI Taxonomy" id="1802443"/>
    <lineage>
        <taxon>Bacteria</taxon>
        <taxon>Candidatus Wildermuthiibacteriota</taxon>
    </lineage>
</organism>
<dbReference type="GO" id="GO:0005886">
    <property type="term" value="C:plasma membrane"/>
    <property type="evidence" value="ECO:0007669"/>
    <property type="project" value="UniProtKB-UniRule"/>
</dbReference>
<keyword evidence="5 7" id="KW-0456">Lyase</keyword>
<sequence length="339" mass="37928">MRTRILVILISGLVVIGALGIVISGINLPADSADNQKKPFSVRGGEGFFEIAANLEKERLIKNRLFFEAAVIFLNGVKRLQAGDYELNPSLSPLQIVEKMIKGETAAENITIPEGWTIKDIAWFFENKGAFQTEELYELPLKKFSDKFGFLREAPKNAGLEGYLFPDTYQFKRGEMTAEIVAETMLENFGKKMAPEMKTEIKKQGKTIFEIITMASLLEKEVKTLEEKKLASGILWKRLGVGMRLQVDATLLYALAGQGQNSKQITFEQTQIDSLYNTYKYAGLPPGPIANPGLDSIVAAIYPTDSLYWYYLSTPAGQTLFSQTLEQHNIKKVKYLTSP</sequence>
<evidence type="ECO:0000256" key="6">
    <source>
        <dbReference type="ARBA" id="ARBA00023316"/>
    </source>
</evidence>
<evidence type="ECO:0000256" key="4">
    <source>
        <dbReference type="ARBA" id="ARBA00023136"/>
    </source>
</evidence>
<dbReference type="STRING" id="1802443.A2117_01770"/>
<dbReference type="EC" id="4.2.2.29" evidence="7"/>